<dbReference type="AlphaFoldDB" id="A0A9P0FDX0"/>
<proteinExistence type="predicted"/>
<dbReference type="EMBL" id="OV121133">
    <property type="protein sequence ID" value="CAH0550361.1"/>
    <property type="molecule type" value="Genomic_DNA"/>
</dbReference>
<dbReference type="PANTHER" id="PTHR11012:SF30">
    <property type="entry name" value="PROTEIN KINASE-LIKE DOMAIN-CONTAINING"/>
    <property type="match status" value="1"/>
</dbReference>
<protein>
    <recommendedName>
        <fullName evidence="1">CHK kinase-like domain-containing protein</fullName>
    </recommendedName>
</protein>
<dbReference type="Proteomes" id="UP001154078">
    <property type="component" value="Chromosome 2"/>
</dbReference>
<dbReference type="InterPro" id="IPR015897">
    <property type="entry name" value="CHK_kinase-like"/>
</dbReference>
<dbReference type="SUPFAM" id="SSF56112">
    <property type="entry name" value="Protein kinase-like (PK-like)"/>
    <property type="match status" value="1"/>
</dbReference>
<dbReference type="Gene3D" id="3.90.1200.10">
    <property type="match status" value="1"/>
</dbReference>
<dbReference type="InterPro" id="IPR011009">
    <property type="entry name" value="Kinase-like_dom_sf"/>
</dbReference>
<gene>
    <name evidence="2" type="ORF">MELIAE_LOCUS3194</name>
</gene>
<evidence type="ECO:0000259" key="1">
    <source>
        <dbReference type="SMART" id="SM00587"/>
    </source>
</evidence>
<dbReference type="Pfam" id="PF02958">
    <property type="entry name" value="EcKL"/>
    <property type="match status" value="1"/>
</dbReference>
<sequence>METIEKFGVRKTDLLNFVSKILEEDELKDIDITIKGIDTQKGCTGLAIFIDATGKTINNKSINYNFVVKHSSVDKYQRSEMLVGTFYQVEKAFYSKILPCFQTYLNYNNLEQLHHFPKYFKTVFMEDREMLALENLCVKGFKLHDIKKPMNIKHIKLVLENYAKLHSLSFAIRQHSLEVWEDAIKGFYGLKICITQGPGAKIFLNFHESLCDILKSSNEEELLNKVKSYDFVDMFRSQVFNDEWSVVVHGDCWNNNYLFKYKDNDAENPEAVSFIDWQLSSLGYLEIDLSKFLFTSISTEHLNELDNLLDYYYTTFSNHLKEYQLNPHTVYPKTVFLQKWKKYCKFGITDVPYIYEQAAEDESKKIDFREMIENDDCQYHDMFSCNVKNKNVSERVVNLIKYLDGKGYL</sequence>
<keyword evidence="3" id="KW-1185">Reference proteome</keyword>
<accession>A0A9P0FDX0</accession>
<dbReference type="PANTHER" id="PTHR11012">
    <property type="entry name" value="PROTEIN KINASE-LIKE DOMAIN-CONTAINING"/>
    <property type="match status" value="1"/>
</dbReference>
<name>A0A9P0FDX0_BRAAE</name>
<dbReference type="InterPro" id="IPR004119">
    <property type="entry name" value="EcKL"/>
</dbReference>
<reference evidence="2" key="1">
    <citation type="submission" date="2021-12" db="EMBL/GenBank/DDBJ databases">
        <authorList>
            <person name="King R."/>
        </authorList>
    </citation>
    <scope>NUCLEOTIDE SEQUENCE</scope>
</reference>
<dbReference type="OrthoDB" id="191037at2759"/>
<feature type="domain" description="CHK kinase-like" evidence="1">
    <location>
        <begin position="131"/>
        <end position="322"/>
    </location>
</feature>
<evidence type="ECO:0000313" key="3">
    <source>
        <dbReference type="Proteomes" id="UP001154078"/>
    </source>
</evidence>
<organism evidence="2 3">
    <name type="scientific">Brassicogethes aeneus</name>
    <name type="common">Rape pollen beetle</name>
    <name type="synonym">Meligethes aeneus</name>
    <dbReference type="NCBI Taxonomy" id="1431903"/>
    <lineage>
        <taxon>Eukaryota</taxon>
        <taxon>Metazoa</taxon>
        <taxon>Ecdysozoa</taxon>
        <taxon>Arthropoda</taxon>
        <taxon>Hexapoda</taxon>
        <taxon>Insecta</taxon>
        <taxon>Pterygota</taxon>
        <taxon>Neoptera</taxon>
        <taxon>Endopterygota</taxon>
        <taxon>Coleoptera</taxon>
        <taxon>Polyphaga</taxon>
        <taxon>Cucujiformia</taxon>
        <taxon>Nitidulidae</taxon>
        <taxon>Meligethinae</taxon>
        <taxon>Brassicogethes</taxon>
    </lineage>
</organism>
<evidence type="ECO:0000313" key="2">
    <source>
        <dbReference type="EMBL" id="CAH0550361.1"/>
    </source>
</evidence>
<dbReference type="SMART" id="SM00587">
    <property type="entry name" value="CHK"/>
    <property type="match status" value="1"/>
</dbReference>